<reference evidence="2" key="2">
    <citation type="submission" date="2014-09" db="EMBL/GenBank/DDBJ databases">
        <authorList>
            <person name="Gonzales D.T.T."/>
            <person name="Saloma C.P."/>
        </authorList>
    </citation>
    <scope>NUCLEOTIDE SEQUENCE</scope>
    <source>
        <tissue evidence="2">Venom duct</tissue>
    </source>
</reference>
<keyword evidence="1" id="KW-0732">Signal</keyword>
<evidence type="ECO:0000313" key="2">
    <source>
        <dbReference type="EMBL" id="JAC94753.1"/>
    </source>
</evidence>
<reference evidence="2" key="1">
    <citation type="journal article" date="2014" name="Toxicon">
        <title>A bioinformatics survey for conotoxin-like sequences in three turrid snail venom duct transcriptomes.</title>
        <authorList>
            <person name="Gonzales D.T."/>
            <person name="Saloma C.P."/>
        </authorList>
    </citation>
    <scope>NUCLEOTIDE SEQUENCE</scope>
    <source>
        <tissue evidence="2">Venom duct</tissue>
    </source>
</reference>
<name>A0A098LW70_GEMSP</name>
<accession>A0A098LW70</accession>
<organism evidence="2">
    <name type="scientific">Gemmula speciosa</name>
    <name type="common">Splendid gem-turris</name>
    <name type="synonym">Pleurotoma speciosa</name>
    <dbReference type="NCBI Taxonomy" id="439592"/>
    <lineage>
        <taxon>Eukaryota</taxon>
        <taxon>Metazoa</taxon>
        <taxon>Spiralia</taxon>
        <taxon>Lophotrochozoa</taxon>
        <taxon>Mollusca</taxon>
        <taxon>Gastropoda</taxon>
        <taxon>Caenogastropoda</taxon>
        <taxon>Neogastropoda</taxon>
        <taxon>Conoidea</taxon>
        <taxon>Turridae</taxon>
        <taxon>Gemmula</taxon>
    </lineage>
</organism>
<dbReference type="EMBL" id="GBRA01000041">
    <property type="protein sequence ID" value="JAC94753.1"/>
    <property type="molecule type" value="Transcribed_RNA"/>
</dbReference>
<proteinExistence type="predicted"/>
<protein>
    <submittedName>
        <fullName evidence="2">Gsp_41 putative toxin</fullName>
    </submittedName>
</protein>
<feature type="signal peptide" evidence="1">
    <location>
        <begin position="1"/>
        <end position="21"/>
    </location>
</feature>
<evidence type="ECO:0000256" key="1">
    <source>
        <dbReference type="SAM" id="SignalP"/>
    </source>
</evidence>
<sequence length="95" mass="10367">MPKLAMMLLVLLILPLPCFDAAGGQAAQGDGHGDGMDRYLLRDDRNVQATCLPEAPGEKWGKCCLTRMCGTLCCSQRNCHCIYKTGRGHGCRCYS</sequence>
<feature type="chain" id="PRO_5001937372" evidence="1">
    <location>
        <begin position="22"/>
        <end position="95"/>
    </location>
</feature>
<dbReference type="AlphaFoldDB" id="A0A098LW70"/>